<proteinExistence type="predicted"/>
<sequence>MVVFETINSLGLLPRFPALQVFEIINGLGQSANLHSGTIPTSNQRNFALCFKFSELPRRLPQIDVSENISGLAIKLTIN</sequence>
<name>A0A8S7JS43_ECOLX</name>
<dbReference type="EMBL" id="AASEBA010000016">
    <property type="protein sequence ID" value="EFC9749711.1"/>
    <property type="molecule type" value="Genomic_DNA"/>
</dbReference>
<evidence type="ECO:0000313" key="1">
    <source>
        <dbReference type="EMBL" id="EFC9749711.1"/>
    </source>
</evidence>
<gene>
    <name evidence="1" type="ORF">E6D34_10585</name>
</gene>
<comment type="caution">
    <text evidence="1">The sequence shown here is derived from an EMBL/GenBank/DDBJ whole genome shotgun (WGS) entry which is preliminary data.</text>
</comment>
<protein>
    <submittedName>
        <fullName evidence="1">Uncharacterized protein</fullName>
    </submittedName>
</protein>
<evidence type="ECO:0000313" key="2">
    <source>
        <dbReference type="Proteomes" id="UP000532204"/>
    </source>
</evidence>
<organism evidence="1 2">
    <name type="scientific">Escherichia coli</name>
    <dbReference type="NCBI Taxonomy" id="562"/>
    <lineage>
        <taxon>Bacteria</taxon>
        <taxon>Pseudomonadati</taxon>
        <taxon>Pseudomonadota</taxon>
        <taxon>Gammaproteobacteria</taxon>
        <taxon>Enterobacterales</taxon>
        <taxon>Enterobacteriaceae</taxon>
        <taxon>Escherichia</taxon>
    </lineage>
</organism>
<dbReference type="AlphaFoldDB" id="A0A8S7JS43"/>
<reference evidence="1 2" key="1">
    <citation type="submission" date="2019-05" db="EMBL/GenBank/DDBJ databases">
        <authorList>
            <consortium name="NARMS: The National Antimicrobial Resistance Monitoring System"/>
        </authorList>
    </citation>
    <scope>NUCLEOTIDE SEQUENCE [LARGE SCALE GENOMIC DNA]</scope>
    <source>
        <strain evidence="1 2">CVM N18EC122</strain>
    </source>
</reference>
<accession>A0A8S7JS43</accession>
<dbReference type="Proteomes" id="UP000532204">
    <property type="component" value="Unassembled WGS sequence"/>
</dbReference>